<proteinExistence type="predicted"/>
<evidence type="ECO:0000313" key="3">
    <source>
        <dbReference type="Proteomes" id="UP001590951"/>
    </source>
</evidence>
<feature type="compositionally biased region" description="Acidic residues" evidence="1">
    <location>
        <begin position="97"/>
        <end position="107"/>
    </location>
</feature>
<dbReference type="Proteomes" id="UP001590951">
    <property type="component" value="Unassembled WGS sequence"/>
</dbReference>
<feature type="compositionally biased region" description="Polar residues" evidence="1">
    <location>
        <begin position="284"/>
        <end position="294"/>
    </location>
</feature>
<feature type="compositionally biased region" description="Low complexity" evidence="1">
    <location>
        <begin position="305"/>
        <end position="318"/>
    </location>
</feature>
<gene>
    <name evidence="2" type="ORF">ABVK25_002240</name>
</gene>
<feature type="compositionally biased region" description="Basic and acidic residues" evidence="1">
    <location>
        <begin position="295"/>
        <end position="304"/>
    </location>
</feature>
<reference evidence="2 3" key="1">
    <citation type="submission" date="2024-09" db="EMBL/GenBank/DDBJ databases">
        <title>Rethinking Asexuality: The Enigmatic Case of Functional Sexual Genes in Lepraria (Stereocaulaceae).</title>
        <authorList>
            <person name="Doellman M."/>
            <person name="Sun Y."/>
            <person name="Barcenas-Pena A."/>
            <person name="Lumbsch H.T."/>
            <person name="Grewe F."/>
        </authorList>
    </citation>
    <scope>NUCLEOTIDE SEQUENCE [LARGE SCALE GENOMIC DNA]</scope>
    <source>
        <strain evidence="2 3">Grewe 0041</strain>
    </source>
</reference>
<keyword evidence="3" id="KW-1185">Reference proteome</keyword>
<name>A0ABR4BH91_9LECA</name>
<comment type="caution">
    <text evidence="2">The sequence shown here is derived from an EMBL/GenBank/DDBJ whole genome shotgun (WGS) entry which is preliminary data.</text>
</comment>
<dbReference type="EMBL" id="JBHFEH010000005">
    <property type="protein sequence ID" value="KAL2057187.1"/>
    <property type="molecule type" value="Genomic_DNA"/>
</dbReference>
<accession>A0ABR4BH91</accession>
<feature type="region of interest" description="Disordered" evidence="1">
    <location>
        <begin position="81"/>
        <end position="108"/>
    </location>
</feature>
<organism evidence="2 3">
    <name type="scientific">Lepraria finkii</name>
    <dbReference type="NCBI Taxonomy" id="1340010"/>
    <lineage>
        <taxon>Eukaryota</taxon>
        <taxon>Fungi</taxon>
        <taxon>Dikarya</taxon>
        <taxon>Ascomycota</taxon>
        <taxon>Pezizomycotina</taxon>
        <taxon>Lecanoromycetes</taxon>
        <taxon>OSLEUM clade</taxon>
        <taxon>Lecanoromycetidae</taxon>
        <taxon>Lecanorales</taxon>
        <taxon>Lecanorineae</taxon>
        <taxon>Stereocaulaceae</taxon>
        <taxon>Lepraria</taxon>
    </lineage>
</organism>
<evidence type="ECO:0000256" key="1">
    <source>
        <dbReference type="SAM" id="MobiDB-lite"/>
    </source>
</evidence>
<protein>
    <submittedName>
        <fullName evidence="2">Uncharacterized protein</fullName>
    </submittedName>
</protein>
<sequence length="419" mass="47069">MFRSLRTFSILARPCTRARPFVRYRHAILEQHGEVRIQPVRFRKDNRNRLLKIAVEFAIVCALVEVAWRYLDLDVEEEEGADKTTAVKKTQSGDGEHAEEGEDEVDIPETMPEDAIFIPLGLTRQRPETFYKGTDPEWQSFIEYRKDREREPAVKRELASLVGGHFASMKPMQAHMGMPMKVQNYWFDVLIPSGPPPEYERSGLEITDEYIAWTTRPVSALQLARLQSALFPLPMAKSFWASYSTYWSLQVARIKQILNVDPSSENSKPGLPPGMMNLDQIQESGANKASQSNAKLDKMADPKSSDVSSGKGSSRPSLSDISKILSSLPSIPQVGVDLDSAVMEFKRTLAKTWQPPHAFGERGTFVVTGLVKLEGPKAFCVVDIKAAYHPREGRYTQIAGGVKYFIPKKQGPVRPKNQG</sequence>
<evidence type="ECO:0000313" key="2">
    <source>
        <dbReference type="EMBL" id="KAL2057187.1"/>
    </source>
</evidence>
<feature type="region of interest" description="Disordered" evidence="1">
    <location>
        <begin position="284"/>
        <end position="318"/>
    </location>
</feature>